<organism evidence="1">
    <name type="scientific">uncultured bacterium contig00032</name>
    <dbReference type="NCBI Taxonomy" id="1181521"/>
    <lineage>
        <taxon>Bacteria</taxon>
        <taxon>environmental samples</taxon>
    </lineage>
</organism>
<reference evidence="1" key="1">
    <citation type="submission" date="2012-03" db="EMBL/GenBank/DDBJ databases">
        <title>Functional metagenomics reveals considerable lignocellulase gene clusters in the gut microbiome of a wood-feeding higher termite.</title>
        <authorList>
            <person name="Liu N."/>
        </authorList>
    </citation>
    <scope>NUCLEOTIDE SEQUENCE</scope>
</reference>
<protein>
    <submittedName>
        <fullName evidence="1">Uncharacterized protein</fullName>
    </submittedName>
</protein>
<evidence type="ECO:0000313" key="1">
    <source>
        <dbReference type="EMBL" id="AGS51708.1"/>
    </source>
</evidence>
<dbReference type="EMBL" id="JQ844168">
    <property type="protein sequence ID" value="AGS51708.1"/>
    <property type="molecule type" value="Genomic_DNA"/>
</dbReference>
<accession>A0A806KMS4</accession>
<sequence length="39" mass="4824">MDVKDDKYFSREVVKESIRQRPYRVQITFFKEEEDELLG</sequence>
<proteinExistence type="predicted"/>
<dbReference type="AlphaFoldDB" id="A0A806KMS4"/>
<name>A0A806KMS4_9BACT</name>